<gene>
    <name evidence="2" type="ORF">GCM10011376_38190</name>
</gene>
<name>A0ABQ3HRF0_9ACTN</name>
<evidence type="ECO:0000313" key="2">
    <source>
        <dbReference type="EMBL" id="GHE19209.1"/>
    </source>
</evidence>
<comment type="caution">
    <text evidence="2">The sequence shown here is derived from an EMBL/GenBank/DDBJ whole genome shotgun (WGS) entry which is preliminary data.</text>
</comment>
<protein>
    <submittedName>
        <fullName evidence="2">Uncharacterized protein</fullName>
    </submittedName>
</protein>
<feature type="transmembrane region" description="Helical" evidence="1">
    <location>
        <begin position="36"/>
        <end position="54"/>
    </location>
</feature>
<evidence type="ECO:0000256" key="1">
    <source>
        <dbReference type="SAM" id="Phobius"/>
    </source>
</evidence>
<dbReference type="EMBL" id="BNAD01000019">
    <property type="protein sequence ID" value="GHE19209.1"/>
    <property type="molecule type" value="Genomic_DNA"/>
</dbReference>
<keyword evidence="1" id="KW-0812">Transmembrane</keyword>
<keyword evidence="1" id="KW-1133">Transmembrane helix</keyword>
<keyword evidence="1" id="KW-0472">Membrane</keyword>
<evidence type="ECO:0000313" key="3">
    <source>
        <dbReference type="Proteomes" id="UP000597341"/>
    </source>
</evidence>
<keyword evidence="3" id="KW-1185">Reference proteome</keyword>
<accession>A0ABQ3HRF0</accession>
<reference evidence="3" key="1">
    <citation type="journal article" date="2019" name="Int. J. Syst. Evol. Microbiol.">
        <title>The Global Catalogue of Microorganisms (GCM) 10K type strain sequencing project: providing services to taxonomists for standard genome sequencing and annotation.</title>
        <authorList>
            <consortium name="The Broad Institute Genomics Platform"/>
            <consortium name="The Broad Institute Genome Sequencing Center for Infectious Disease"/>
            <person name="Wu L."/>
            <person name="Ma J."/>
        </authorList>
    </citation>
    <scope>NUCLEOTIDE SEQUENCE [LARGE SCALE GENOMIC DNA]</scope>
    <source>
        <strain evidence="3">CGMCC 1.12791</strain>
    </source>
</reference>
<dbReference type="Proteomes" id="UP000597341">
    <property type="component" value="Unassembled WGS sequence"/>
</dbReference>
<proteinExistence type="predicted"/>
<sequence length="56" mass="6243">MLVGGNPRRGSARAYRPASRPDFGVCPLGLRRLDRALVVLPYLVLAGLIAQRFWSY</sequence>
<organism evidence="2 3">
    <name type="scientific">Nocardioides flavus</name>
    <name type="common">ex Wang et al. 2016</name>
    <dbReference type="NCBI Taxonomy" id="2058780"/>
    <lineage>
        <taxon>Bacteria</taxon>
        <taxon>Bacillati</taxon>
        <taxon>Actinomycetota</taxon>
        <taxon>Actinomycetes</taxon>
        <taxon>Propionibacteriales</taxon>
        <taxon>Nocardioidaceae</taxon>
        <taxon>Nocardioides</taxon>
    </lineage>
</organism>